<dbReference type="PROSITE" id="PS00061">
    <property type="entry name" value="ADH_SHORT"/>
    <property type="match status" value="1"/>
</dbReference>
<keyword evidence="2" id="KW-0560">Oxidoreductase</keyword>
<dbReference type="PANTHER" id="PTHR42879">
    <property type="entry name" value="3-OXOACYL-(ACYL-CARRIER-PROTEIN) REDUCTASE"/>
    <property type="match status" value="1"/>
</dbReference>
<reference evidence="3" key="1">
    <citation type="journal article" date="2014" name="Front. Microbiol.">
        <title>High frequency of phylogenetically diverse reductive dehalogenase-homologous genes in deep subseafloor sedimentary metagenomes.</title>
        <authorList>
            <person name="Kawai M."/>
            <person name="Futagami T."/>
            <person name="Toyoda A."/>
            <person name="Takaki Y."/>
            <person name="Nishi S."/>
            <person name="Hori S."/>
            <person name="Arai W."/>
            <person name="Tsubouchi T."/>
            <person name="Morono Y."/>
            <person name="Uchiyama I."/>
            <person name="Ito T."/>
            <person name="Fujiyama A."/>
            <person name="Inagaki F."/>
            <person name="Takami H."/>
        </authorList>
    </citation>
    <scope>NUCLEOTIDE SEQUENCE</scope>
    <source>
        <strain evidence="3">Expedition CK06-06</strain>
    </source>
</reference>
<proteinExistence type="inferred from homology"/>
<evidence type="ECO:0000313" key="3">
    <source>
        <dbReference type="EMBL" id="GAG16428.1"/>
    </source>
</evidence>
<dbReference type="InterPro" id="IPR020904">
    <property type="entry name" value="Sc_DH/Rdtase_CS"/>
</dbReference>
<dbReference type="PANTHER" id="PTHR42879:SF2">
    <property type="entry name" value="3-OXOACYL-[ACYL-CARRIER-PROTEIN] REDUCTASE FABG"/>
    <property type="match status" value="1"/>
</dbReference>
<dbReference type="FunFam" id="3.40.50.720:FF:000173">
    <property type="entry name" value="3-oxoacyl-[acyl-carrier protein] reductase"/>
    <property type="match status" value="1"/>
</dbReference>
<dbReference type="GO" id="GO:0016491">
    <property type="term" value="F:oxidoreductase activity"/>
    <property type="evidence" value="ECO:0007669"/>
    <property type="project" value="UniProtKB-KW"/>
</dbReference>
<dbReference type="Gene3D" id="3.40.50.720">
    <property type="entry name" value="NAD(P)-binding Rossmann-like Domain"/>
    <property type="match status" value="1"/>
</dbReference>
<comment type="similarity">
    <text evidence="1">Belongs to the short-chain dehydrogenases/reductases (SDR) family.</text>
</comment>
<organism evidence="3">
    <name type="scientific">marine sediment metagenome</name>
    <dbReference type="NCBI Taxonomy" id="412755"/>
    <lineage>
        <taxon>unclassified sequences</taxon>
        <taxon>metagenomes</taxon>
        <taxon>ecological metagenomes</taxon>
    </lineage>
</organism>
<comment type="caution">
    <text evidence="3">The sequence shown here is derived from an EMBL/GenBank/DDBJ whole genome shotgun (WGS) entry which is preliminary data.</text>
</comment>
<dbReference type="EMBL" id="BARS01031282">
    <property type="protein sequence ID" value="GAG16428.1"/>
    <property type="molecule type" value="Genomic_DNA"/>
</dbReference>
<dbReference type="SUPFAM" id="SSF51735">
    <property type="entry name" value="NAD(P)-binding Rossmann-fold domains"/>
    <property type="match status" value="1"/>
</dbReference>
<dbReference type="Pfam" id="PF13561">
    <property type="entry name" value="adh_short_C2"/>
    <property type="match status" value="1"/>
</dbReference>
<protein>
    <recommendedName>
        <fullName evidence="4">3-oxoacyl-[acyl-carrier-protein] reductase</fullName>
    </recommendedName>
</protein>
<dbReference type="AlphaFoldDB" id="X0VVE9"/>
<dbReference type="InterPro" id="IPR036291">
    <property type="entry name" value="NAD(P)-bd_dom_sf"/>
</dbReference>
<evidence type="ECO:0000256" key="2">
    <source>
        <dbReference type="ARBA" id="ARBA00023002"/>
    </source>
</evidence>
<evidence type="ECO:0008006" key="4">
    <source>
        <dbReference type="Google" id="ProtNLM"/>
    </source>
</evidence>
<dbReference type="InterPro" id="IPR002347">
    <property type="entry name" value="SDR_fam"/>
</dbReference>
<gene>
    <name evidence="3" type="ORF">S01H1_48702</name>
</gene>
<sequence length="161" mass="16998">MNNAGITRDTLLLRMSSTDWDQVLATNLKGAFLCTQAVVRHMLKQRWGRIINIASVVGLIGNAGQANYAAAKAGLIGLTKTTAREVAARGVTANAIAPGFIDTGMTGKLSDNAKQEFLRQIPLGYAGLPKDVANAVAFLASEEAHYITGHVLNVDGGMVMT</sequence>
<accession>X0VVE9</accession>
<dbReference type="GO" id="GO:0032787">
    <property type="term" value="P:monocarboxylic acid metabolic process"/>
    <property type="evidence" value="ECO:0007669"/>
    <property type="project" value="UniProtKB-ARBA"/>
</dbReference>
<dbReference type="InterPro" id="IPR050259">
    <property type="entry name" value="SDR"/>
</dbReference>
<dbReference type="PRINTS" id="PR00080">
    <property type="entry name" value="SDRFAMILY"/>
</dbReference>
<dbReference type="PRINTS" id="PR00081">
    <property type="entry name" value="GDHRDH"/>
</dbReference>
<evidence type="ECO:0000256" key="1">
    <source>
        <dbReference type="ARBA" id="ARBA00006484"/>
    </source>
</evidence>
<name>X0VVE9_9ZZZZ</name>